<dbReference type="AlphaFoldDB" id="G4SW87"/>
<dbReference type="Proteomes" id="UP000008315">
    <property type="component" value="Chromosome"/>
</dbReference>
<dbReference type="RefSeq" id="WP_014147798.1">
    <property type="nucleotide sequence ID" value="NC_016112.1"/>
</dbReference>
<proteinExistence type="predicted"/>
<name>G4SW87_META2</name>
<evidence type="ECO:0000313" key="1">
    <source>
        <dbReference type="EMBL" id="CCE23002.1"/>
    </source>
</evidence>
<gene>
    <name evidence="1" type="ordered locus">MEALZ_1313</name>
</gene>
<dbReference type="EMBL" id="FO082060">
    <property type="protein sequence ID" value="CCE23002.1"/>
    <property type="molecule type" value="Genomic_DNA"/>
</dbReference>
<sequence length="417" mass="47109">MKLIIKLLFSSLLVFLVLTITLLLLVVEDKPKLRARPDITPEQIARGKQIFVENDPRRLATGTIARASIEQRDLDLAVNYFVNQYFGGVAGLTIKQDRAIIESTLKLPSNPLGNYLNLTIELKQTHSLPEIDHLSLGKLRIPGLIANNLSKSIYSLILPDADWKALQAMIRKVRFINKRMIVTYKWHENLPTKLSGALLPEQEQHRIEVYQQRLVILTRAPKKHLSLTELTQPLFQLANERSRRSDPIGENRAVILVLTLYANRLTLNKIIPSLKSQYRPIWRTVTLNQRNDLSKHYLVSATLAAYAGTPLADAIGLYKELEDSRGGSGFSFIDMTANRAGTLMGELAVQNPSQAGKIQAFMSTAQERDIIPKTADLPEYLAEQEFNRLYGGLEGAAYQKMMQKIEHRIAQLPINKQ</sequence>
<accession>G4SW87</accession>
<evidence type="ECO:0000313" key="2">
    <source>
        <dbReference type="Proteomes" id="UP000008315"/>
    </source>
</evidence>
<keyword evidence="2" id="KW-1185">Reference proteome</keyword>
<dbReference type="STRING" id="1091494.MEALZ_1313"/>
<organism evidence="1 2">
    <name type="scientific">Methylotuvimicrobium alcaliphilum (strain DSM 19304 / NCIMB 14124 / VKM B-2133 / 20Z)</name>
    <name type="common">Methylomicrobium alcaliphilum</name>
    <dbReference type="NCBI Taxonomy" id="1091494"/>
    <lineage>
        <taxon>Bacteria</taxon>
        <taxon>Pseudomonadati</taxon>
        <taxon>Pseudomonadota</taxon>
        <taxon>Gammaproteobacteria</taxon>
        <taxon>Methylococcales</taxon>
        <taxon>Methylococcaceae</taxon>
        <taxon>Methylotuvimicrobium</taxon>
    </lineage>
</organism>
<dbReference type="PATRIC" id="fig|271065.3.peg.1337"/>
<reference evidence="2" key="1">
    <citation type="journal article" date="2012" name="J. Bacteriol.">
        <title>Genome sequence of the haloalkaliphilic methanotrophic bacterium Methylomicrobium alcaliphilum 20Z.</title>
        <authorList>
            <person name="Vuilleumier S."/>
            <person name="Khmelenina V.N."/>
            <person name="Bringel F."/>
            <person name="Reshetnikov A.S."/>
            <person name="Lajus A."/>
            <person name="Mangenot S."/>
            <person name="Rouy Z."/>
            <person name="Op den Camp H.J."/>
            <person name="Jetten M.S."/>
            <person name="Dispirito A.A."/>
            <person name="Dunfield P."/>
            <person name="Klotz M.G."/>
            <person name="Semrau J.D."/>
            <person name="Stein L.Y."/>
            <person name="Barbe V."/>
            <person name="Medigue C."/>
            <person name="Trotsenko Y.A."/>
            <person name="Kalyuzhnaya M.G."/>
        </authorList>
    </citation>
    <scope>NUCLEOTIDE SEQUENCE [LARGE SCALE GENOMIC DNA]</scope>
    <source>
        <strain evidence="2">DSM 19304 / NCIMB 14124 / VKM B-2133 / 20Z</strain>
    </source>
</reference>
<dbReference type="KEGG" id="mah:MEALZ_1313"/>
<protein>
    <submittedName>
        <fullName evidence="1">Uncharacterized protein</fullName>
    </submittedName>
</protein>
<dbReference type="HOGENOM" id="CLU_048873_0_0_6"/>